<protein>
    <submittedName>
        <fullName evidence="1">Sugar transporter</fullName>
    </submittedName>
</protein>
<dbReference type="Proteomes" id="UP000714625">
    <property type="component" value="Unassembled WGS sequence"/>
</dbReference>
<dbReference type="SUPFAM" id="SSF69279">
    <property type="entry name" value="Phage tail proteins"/>
    <property type="match status" value="1"/>
</dbReference>
<dbReference type="Gene3D" id="2.40.10.210">
    <property type="entry name" value="Phage tail proteins (gpFII-like)"/>
    <property type="match status" value="1"/>
</dbReference>
<evidence type="ECO:0000313" key="1">
    <source>
        <dbReference type="EMBL" id="EGQ9133626.1"/>
    </source>
</evidence>
<reference evidence="1" key="1">
    <citation type="submission" date="2019-11" db="EMBL/GenBank/DDBJ databases">
        <authorList>
            <consortium name="PulseNet: The National Subtyping Network for Foodborne Disease Surveillance"/>
            <person name="Tarr C.L."/>
            <person name="Trees E."/>
            <person name="Katz L.S."/>
            <person name="Carleton-Romer H.A."/>
            <person name="Stroika S."/>
            <person name="Kucerova Z."/>
            <person name="Roache K.F."/>
            <person name="Sabol A.L."/>
            <person name="Besser J."/>
            <person name="Gerner-Smidt P."/>
        </authorList>
    </citation>
    <scope>NUCLEOTIDE SEQUENCE</scope>
    <source>
        <strain evidence="1">PNUSAV001129</strain>
    </source>
</reference>
<keyword evidence="1" id="KW-0813">Transport</keyword>
<dbReference type="AlphaFoldDB" id="A0A7H8DPJ4"/>
<proteinExistence type="predicted"/>
<organism evidence="1 2">
    <name type="scientific">Vibrio alginolyticus</name>
    <dbReference type="NCBI Taxonomy" id="663"/>
    <lineage>
        <taxon>Bacteria</taxon>
        <taxon>Pseudomonadati</taxon>
        <taxon>Pseudomonadota</taxon>
        <taxon>Gammaproteobacteria</taxon>
        <taxon>Vibrionales</taxon>
        <taxon>Vibrionaceae</taxon>
        <taxon>Vibrio</taxon>
    </lineage>
</organism>
<dbReference type="RefSeq" id="WP_176310922.1">
    <property type="nucleotide sequence ID" value="NZ_CP054700.1"/>
</dbReference>
<name>A0A7H8DPJ4_VIBAL</name>
<gene>
    <name evidence="1" type="ORF">GHY86_00460</name>
</gene>
<sequence length="92" mass="9832">MSNWSQSMAEMDAALFGAFGESATIAGRSAKVVPNTSQDQFGMMAANVTRLSISGSSGVKVRKGDKVTYKGRSHMVADVPEYHDGLISFDLK</sequence>
<keyword evidence="1" id="KW-0762">Sugar transport</keyword>
<dbReference type="EMBL" id="AAXMUW010000001">
    <property type="protein sequence ID" value="EGQ9133626.1"/>
    <property type="molecule type" value="Genomic_DNA"/>
</dbReference>
<evidence type="ECO:0000313" key="2">
    <source>
        <dbReference type="Proteomes" id="UP000714625"/>
    </source>
</evidence>
<accession>A0A7H8DPJ4</accession>
<comment type="caution">
    <text evidence="1">The sequence shown here is derived from an EMBL/GenBank/DDBJ whole genome shotgun (WGS) entry which is preliminary data.</text>
</comment>